<keyword evidence="3" id="KW-1185">Reference proteome</keyword>
<accession>A0AAV4DVU0</accession>
<dbReference type="EMBL" id="BLXT01008409">
    <property type="protein sequence ID" value="GFO48508.1"/>
    <property type="molecule type" value="Genomic_DNA"/>
</dbReference>
<proteinExistence type="predicted"/>
<feature type="region of interest" description="Disordered" evidence="1">
    <location>
        <begin position="1"/>
        <end position="48"/>
    </location>
</feature>
<protein>
    <submittedName>
        <fullName evidence="2">Uncharacterized protein</fullName>
    </submittedName>
</protein>
<sequence length="154" mass="18356">MEERRDSEIEERRDTEREERRNSEREERRDREMEDRWDSEREKSVRQSRRSNLVLLFTTSMATIGRGDKTEALTSHRSRDIVKPQSNSLLYPLIEFPALSPDRINSLLYPQIEFPALSPDRIPCSIPRSNSHIKKKRSNRLTAQFEDDVYFSGW</sequence>
<dbReference type="AlphaFoldDB" id="A0AAV4DVU0"/>
<reference evidence="2 3" key="1">
    <citation type="journal article" date="2021" name="Elife">
        <title>Chloroplast acquisition without the gene transfer in kleptoplastic sea slugs, Plakobranchus ocellatus.</title>
        <authorList>
            <person name="Maeda T."/>
            <person name="Takahashi S."/>
            <person name="Yoshida T."/>
            <person name="Shimamura S."/>
            <person name="Takaki Y."/>
            <person name="Nagai Y."/>
            <person name="Toyoda A."/>
            <person name="Suzuki Y."/>
            <person name="Arimoto A."/>
            <person name="Ishii H."/>
            <person name="Satoh N."/>
            <person name="Nishiyama T."/>
            <person name="Hasebe M."/>
            <person name="Maruyama T."/>
            <person name="Minagawa J."/>
            <person name="Obokata J."/>
            <person name="Shigenobu S."/>
        </authorList>
    </citation>
    <scope>NUCLEOTIDE SEQUENCE [LARGE SCALE GENOMIC DNA]</scope>
</reference>
<comment type="caution">
    <text evidence="2">The sequence shown here is derived from an EMBL/GenBank/DDBJ whole genome shotgun (WGS) entry which is preliminary data.</text>
</comment>
<gene>
    <name evidence="2" type="ORF">PoB_007501300</name>
</gene>
<dbReference type="Proteomes" id="UP000735302">
    <property type="component" value="Unassembled WGS sequence"/>
</dbReference>
<evidence type="ECO:0000313" key="2">
    <source>
        <dbReference type="EMBL" id="GFO48508.1"/>
    </source>
</evidence>
<name>A0AAV4DVU0_9GAST</name>
<organism evidence="2 3">
    <name type="scientific">Plakobranchus ocellatus</name>
    <dbReference type="NCBI Taxonomy" id="259542"/>
    <lineage>
        <taxon>Eukaryota</taxon>
        <taxon>Metazoa</taxon>
        <taxon>Spiralia</taxon>
        <taxon>Lophotrochozoa</taxon>
        <taxon>Mollusca</taxon>
        <taxon>Gastropoda</taxon>
        <taxon>Heterobranchia</taxon>
        <taxon>Euthyneura</taxon>
        <taxon>Panpulmonata</taxon>
        <taxon>Sacoglossa</taxon>
        <taxon>Placobranchoidea</taxon>
        <taxon>Plakobranchidae</taxon>
        <taxon>Plakobranchus</taxon>
    </lineage>
</organism>
<evidence type="ECO:0000313" key="3">
    <source>
        <dbReference type="Proteomes" id="UP000735302"/>
    </source>
</evidence>
<evidence type="ECO:0000256" key="1">
    <source>
        <dbReference type="SAM" id="MobiDB-lite"/>
    </source>
</evidence>
<feature type="compositionally biased region" description="Basic and acidic residues" evidence="1">
    <location>
        <begin position="1"/>
        <end position="45"/>
    </location>
</feature>